<comment type="caution">
    <text evidence="1">The sequence shown here is derived from an EMBL/GenBank/DDBJ whole genome shotgun (WGS) entry which is preliminary data.</text>
</comment>
<proteinExistence type="predicted"/>
<accession>A0AAQ4DWH6</accession>
<sequence>MKHREDLTSIFGRRDGWMVNREEGGNIRRQFSPIVCLVIKEITILPTSDSTSTANYLSFGPTSSPALTCKALMKVTRSDMLRLIRHLMILWSLQRTFPSTSTSCTVPG</sequence>
<keyword evidence="2" id="KW-1185">Reference proteome</keyword>
<evidence type="ECO:0000313" key="2">
    <source>
        <dbReference type="Proteomes" id="UP001321473"/>
    </source>
</evidence>
<reference evidence="1 2" key="1">
    <citation type="journal article" date="2023" name="Arcadia Sci">
        <title>De novo assembly of a long-read Amblyomma americanum tick genome.</title>
        <authorList>
            <person name="Chou S."/>
            <person name="Poskanzer K.E."/>
            <person name="Rollins M."/>
            <person name="Thuy-Boun P.S."/>
        </authorList>
    </citation>
    <scope>NUCLEOTIDE SEQUENCE [LARGE SCALE GENOMIC DNA]</scope>
    <source>
        <strain evidence="1">F_SG_1</strain>
        <tissue evidence="1">Salivary glands</tissue>
    </source>
</reference>
<dbReference type="EMBL" id="JARKHS020025970">
    <property type="protein sequence ID" value="KAK8766816.1"/>
    <property type="molecule type" value="Genomic_DNA"/>
</dbReference>
<organism evidence="1 2">
    <name type="scientific">Amblyomma americanum</name>
    <name type="common">Lone star tick</name>
    <dbReference type="NCBI Taxonomy" id="6943"/>
    <lineage>
        <taxon>Eukaryota</taxon>
        <taxon>Metazoa</taxon>
        <taxon>Ecdysozoa</taxon>
        <taxon>Arthropoda</taxon>
        <taxon>Chelicerata</taxon>
        <taxon>Arachnida</taxon>
        <taxon>Acari</taxon>
        <taxon>Parasitiformes</taxon>
        <taxon>Ixodida</taxon>
        <taxon>Ixodoidea</taxon>
        <taxon>Ixodidae</taxon>
        <taxon>Amblyomminae</taxon>
        <taxon>Amblyomma</taxon>
    </lineage>
</organism>
<gene>
    <name evidence="1" type="ORF">V5799_006401</name>
</gene>
<dbReference type="AlphaFoldDB" id="A0AAQ4DWH6"/>
<evidence type="ECO:0000313" key="1">
    <source>
        <dbReference type="EMBL" id="KAK8766816.1"/>
    </source>
</evidence>
<name>A0AAQ4DWH6_AMBAM</name>
<protein>
    <submittedName>
        <fullName evidence="1">Uncharacterized protein</fullName>
    </submittedName>
</protein>
<dbReference type="Proteomes" id="UP001321473">
    <property type="component" value="Unassembled WGS sequence"/>
</dbReference>